<proteinExistence type="predicted"/>
<dbReference type="InterPro" id="IPR003313">
    <property type="entry name" value="AraC-bd"/>
</dbReference>
<dbReference type="SMART" id="SM00342">
    <property type="entry name" value="HTH_ARAC"/>
    <property type="match status" value="1"/>
</dbReference>
<dbReference type="AlphaFoldDB" id="A0A179SKA1"/>
<gene>
    <name evidence="5" type="ORF">A6K24_13850</name>
</gene>
<comment type="caution">
    <text evidence="5">The sequence shown here is derived from an EMBL/GenBank/DDBJ whole genome shotgun (WGS) entry which is preliminary data.</text>
</comment>
<dbReference type="InterPro" id="IPR037923">
    <property type="entry name" value="HTH-like"/>
</dbReference>
<dbReference type="Pfam" id="PF02311">
    <property type="entry name" value="AraC_binding"/>
    <property type="match status" value="1"/>
</dbReference>
<dbReference type="SUPFAM" id="SSF46689">
    <property type="entry name" value="Homeodomain-like"/>
    <property type="match status" value="2"/>
</dbReference>
<evidence type="ECO:0000256" key="3">
    <source>
        <dbReference type="ARBA" id="ARBA00023163"/>
    </source>
</evidence>
<evidence type="ECO:0000313" key="5">
    <source>
        <dbReference type="EMBL" id="OAS82135.1"/>
    </source>
</evidence>
<dbReference type="PANTHER" id="PTHR43280">
    <property type="entry name" value="ARAC-FAMILY TRANSCRIPTIONAL REGULATOR"/>
    <property type="match status" value="1"/>
</dbReference>
<keyword evidence="1" id="KW-0805">Transcription regulation</keyword>
<dbReference type="Gene3D" id="1.10.10.60">
    <property type="entry name" value="Homeodomain-like"/>
    <property type="match status" value="2"/>
</dbReference>
<evidence type="ECO:0000259" key="4">
    <source>
        <dbReference type="PROSITE" id="PS01124"/>
    </source>
</evidence>
<accession>A0A179SKA1</accession>
<sequence length="311" mass="36854">MNICKYSIYRKNCDPELDWDMHDFHTHNEFEIYLFHSGNCHYLIKNKVYHLQPNDLILLNGLTLHRANPLPTEMYERSVVHFSSEVLEPIITTLKFRELLKPFSTFNNCLFRDIDQKLLKQIEQSIQAISELSQGEGIKADKCEDSTLNCRFYIAKMQTLVIQLLFQIYELSQTHQNKHIHVETEKELHVRRITAWIDKHYQEDISLDHISKSLNVSKYYMSHIFKEVTGGTIMKFLMSCRLNHSKRLLETEPNLSVLDVALESGFKHGSHFSRYFLEKVGFTPLEYRKKYCNIRDFSTLSFNDQTNYIKK</sequence>
<evidence type="ECO:0000256" key="2">
    <source>
        <dbReference type="ARBA" id="ARBA00023125"/>
    </source>
</evidence>
<dbReference type="Pfam" id="PF12833">
    <property type="entry name" value="HTH_18"/>
    <property type="match status" value="1"/>
</dbReference>
<dbReference type="InterPro" id="IPR018060">
    <property type="entry name" value="HTH_AraC"/>
</dbReference>
<dbReference type="InterPro" id="IPR009057">
    <property type="entry name" value="Homeodomain-like_sf"/>
</dbReference>
<dbReference type="RefSeq" id="WP_066340729.1">
    <property type="nucleotide sequence ID" value="NZ_LWSG01000046.1"/>
</dbReference>
<dbReference type="STRING" id="152268.A6K24_13850"/>
<evidence type="ECO:0000256" key="1">
    <source>
        <dbReference type="ARBA" id="ARBA00023015"/>
    </source>
</evidence>
<feature type="domain" description="HTH araC/xylS-type" evidence="4">
    <location>
        <begin position="191"/>
        <end position="290"/>
    </location>
</feature>
<keyword evidence="6" id="KW-1185">Reference proteome</keyword>
<dbReference type="PANTHER" id="PTHR43280:SF2">
    <property type="entry name" value="HTH-TYPE TRANSCRIPTIONAL REGULATOR EXSA"/>
    <property type="match status" value="1"/>
</dbReference>
<reference evidence="6" key="1">
    <citation type="submission" date="2016-04" db="EMBL/GenBank/DDBJ databases">
        <authorList>
            <person name="Lyu Z."/>
            <person name="Lyu W."/>
        </authorList>
    </citation>
    <scope>NUCLEOTIDE SEQUENCE [LARGE SCALE GENOMIC DNA]</scope>
    <source>
        <strain evidence="6">C44</strain>
    </source>
</reference>
<organism evidence="5 6">
    <name type="scientific">Metabacillus litoralis</name>
    <dbReference type="NCBI Taxonomy" id="152268"/>
    <lineage>
        <taxon>Bacteria</taxon>
        <taxon>Bacillati</taxon>
        <taxon>Bacillota</taxon>
        <taxon>Bacilli</taxon>
        <taxon>Bacillales</taxon>
        <taxon>Bacillaceae</taxon>
        <taxon>Metabacillus</taxon>
    </lineage>
</organism>
<evidence type="ECO:0000313" key="6">
    <source>
        <dbReference type="Proteomes" id="UP000078534"/>
    </source>
</evidence>
<dbReference type="PROSITE" id="PS01124">
    <property type="entry name" value="HTH_ARAC_FAMILY_2"/>
    <property type="match status" value="1"/>
</dbReference>
<protein>
    <recommendedName>
        <fullName evidence="4">HTH araC/xylS-type domain-containing protein</fullName>
    </recommendedName>
</protein>
<dbReference type="GO" id="GO:0003700">
    <property type="term" value="F:DNA-binding transcription factor activity"/>
    <property type="evidence" value="ECO:0007669"/>
    <property type="project" value="InterPro"/>
</dbReference>
<dbReference type="GO" id="GO:0043565">
    <property type="term" value="F:sequence-specific DNA binding"/>
    <property type="evidence" value="ECO:0007669"/>
    <property type="project" value="InterPro"/>
</dbReference>
<keyword evidence="2" id="KW-0238">DNA-binding</keyword>
<keyword evidence="3" id="KW-0804">Transcription</keyword>
<dbReference type="PROSITE" id="PS00041">
    <property type="entry name" value="HTH_ARAC_FAMILY_1"/>
    <property type="match status" value="1"/>
</dbReference>
<name>A0A179SKA1_9BACI</name>
<dbReference type="InterPro" id="IPR018062">
    <property type="entry name" value="HTH_AraC-typ_CS"/>
</dbReference>
<dbReference type="EMBL" id="LWSG01000046">
    <property type="protein sequence ID" value="OAS82135.1"/>
    <property type="molecule type" value="Genomic_DNA"/>
</dbReference>
<dbReference type="SUPFAM" id="SSF51215">
    <property type="entry name" value="Regulatory protein AraC"/>
    <property type="match status" value="1"/>
</dbReference>
<dbReference type="Proteomes" id="UP000078534">
    <property type="component" value="Unassembled WGS sequence"/>
</dbReference>